<reference evidence="2 3" key="1">
    <citation type="submission" date="2019-09" db="EMBL/GenBank/DDBJ databases">
        <title>Draft genome of the ectomycorrhizal ascomycete Sphaerosporella brunnea.</title>
        <authorList>
            <consortium name="DOE Joint Genome Institute"/>
            <person name="Benucci G.M."/>
            <person name="Marozzi G."/>
            <person name="Antonielli L."/>
            <person name="Sanchez S."/>
            <person name="Marco P."/>
            <person name="Wang X."/>
            <person name="Falini L.B."/>
            <person name="Barry K."/>
            <person name="Haridas S."/>
            <person name="Lipzen A."/>
            <person name="Labutti K."/>
            <person name="Grigoriev I.V."/>
            <person name="Murat C."/>
            <person name="Martin F."/>
            <person name="Albertini E."/>
            <person name="Donnini D."/>
            <person name="Bonito G."/>
        </authorList>
    </citation>
    <scope>NUCLEOTIDE SEQUENCE [LARGE SCALE GENOMIC DNA]</scope>
    <source>
        <strain evidence="2 3">Sb_GMNB300</strain>
    </source>
</reference>
<dbReference type="InParanoid" id="A0A5J5EKB1"/>
<feature type="compositionally biased region" description="Pro residues" evidence="1">
    <location>
        <begin position="310"/>
        <end position="319"/>
    </location>
</feature>
<feature type="compositionally biased region" description="Low complexity" evidence="1">
    <location>
        <begin position="296"/>
        <end position="309"/>
    </location>
</feature>
<accession>A0A5J5EKB1</accession>
<gene>
    <name evidence="2" type="ORF">FN846DRAFT_912102</name>
</gene>
<dbReference type="AlphaFoldDB" id="A0A5J5EKB1"/>
<feature type="compositionally biased region" description="Low complexity" evidence="1">
    <location>
        <begin position="72"/>
        <end position="83"/>
    </location>
</feature>
<name>A0A5J5EKB1_9PEZI</name>
<feature type="compositionally biased region" description="Pro residues" evidence="1">
    <location>
        <begin position="211"/>
        <end position="246"/>
    </location>
</feature>
<protein>
    <submittedName>
        <fullName evidence="2">Uncharacterized protein</fullName>
    </submittedName>
</protein>
<evidence type="ECO:0000256" key="1">
    <source>
        <dbReference type="SAM" id="MobiDB-lite"/>
    </source>
</evidence>
<dbReference type="EMBL" id="VXIS01000285">
    <property type="protein sequence ID" value="KAA8895148.1"/>
    <property type="molecule type" value="Genomic_DNA"/>
</dbReference>
<keyword evidence="3" id="KW-1185">Reference proteome</keyword>
<organism evidence="2 3">
    <name type="scientific">Sphaerosporella brunnea</name>
    <dbReference type="NCBI Taxonomy" id="1250544"/>
    <lineage>
        <taxon>Eukaryota</taxon>
        <taxon>Fungi</taxon>
        <taxon>Dikarya</taxon>
        <taxon>Ascomycota</taxon>
        <taxon>Pezizomycotina</taxon>
        <taxon>Pezizomycetes</taxon>
        <taxon>Pezizales</taxon>
        <taxon>Pyronemataceae</taxon>
        <taxon>Sphaerosporella</taxon>
    </lineage>
</organism>
<comment type="caution">
    <text evidence="2">The sequence shown here is derived from an EMBL/GenBank/DDBJ whole genome shotgun (WGS) entry which is preliminary data.</text>
</comment>
<feature type="region of interest" description="Disordered" evidence="1">
    <location>
        <begin position="159"/>
        <end position="194"/>
    </location>
</feature>
<feature type="region of interest" description="Disordered" evidence="1">
    <location>
        <begin position="66"/>
        <end position="135"/>
    </location>
</feature>
<evidence type="ECO:0000313" key="2">
    <source>
        <dbReference type="EMBL" id="KAA8895148.1"/>
    </source>
</evidence>
<dbReference type="Proteomes" id="UP000326924">
    <property type="component" value="Unassembled WGS sequence"/>
</dbReference>
<feature type="region of interest" description="Disordered" evidence="1">
    <location>
        <begin position="288"/>
        <end position="324"/>
    </location>
</feature>
<sequence length="394" mass="43321">MDDDQFRELFGDMDELELGFGVYTTPDTTSLSINVDVGNGGEEEEEEEAEAKADFSFLDSLGEQELEGRIVLPRQQPLPQQQQESFTQPDDLFDDEELNNWLETFGAAPTQQPVYSNSNNNNSSSSSSSRSYDEGTYYGAEWNMPIWNSNISPVPEPVTAAAAAAAEAAAAQPRALTPRSRRRAQAAAETAALSGHLPEFQYFRRYQRRWPSPPPLPLPLRTPTPPPPPPPPTPPPPPSPPPPPPAVAAILPLHSPPPISQLFDRSALAARRAAAAAELAANSGDGRWARARAWTPPQQQQQQQQQPELLLPPQPPPEPSVVEDLGGFVRPPEGWPVGLMRFQDCFPEYWIRDVDVIRGGGWRDLPAEEVDAMVDGLMLSVDAKDEILCQSDRK</sequence>
<feature type="compositionally biased region" description="Low complexity" evidence="1">
    <location>
        <begin position="116"/>
        <end position="129"/>
    </location>
</feature>
<feature type="compositionally biased region" description="Low complexity" evidence="1">
    <location>
        <begin position="160"/>
        <end position="171"/>
    </location>
</feature>
<feature type="region of interest" description="Disordered" evidence="1">
    <location>
        <begin position="211"/>
        <end position="258"/>
    </location>
</feature>
<proteinExistence type="predicted"/>
<feature type="region of interest" description="Disordered" evidence="1">
    <location>
        <begin position="25"/>
        <end position="52"/>
    </location>
</feature>
<evidence type="ECO:0000313" key="3">
    <source>
        <dbReference type="Proteomes" id="UP000326924"/>
    </source>
</evidence>